<reference evidence="2" key="2">
    <citation type="submission" date="2015-01" db="EMBL/GenBank/DDBJ databases">
        <title>Evolutionary Origins and Diversification of the Mycorrhizal Mutualists.</title>
        <authorList>
            <consortium name="DOE Joint Genome Institute"/>
            <consortium name="Mycorrhizal Genomics Consortium"/>
            <person name="Kohler A."/>
            <person name="Kuo A."/>
            <person name="Nagy L.G."/>
            <person name="Floudas D."/>
            <person name="Copeland A."/>
            <person name="Barry K.W."/>
            <person name="Cichocki N."/>
            <person name="Veneault-Fourrey C."/>
            <person name="LaButti K."/>
            <person name="Lindquist E.A."/>
            <person name="Lipzen A."/>
            <person name="Lundell T."/>
            <person name="Morin E."/>
            <person name="Murat C."/>
            <person name="Riley R."/>
            <person name="Ohm R."/>
            <person name="Sun H."/>
            <person name="Tunlid A."/>
            <person name="Henrissat B."/>
            <person name="Grigoriev I.V."/>
            <person name="Hibbett D.S."/>
            <person name="Martin F."/>
        </authorList>
    </citation>
    <scope>NUCLEOTIDE SEQUENCE [LARGE SCALE GENOMIC DNA]</scope>
    <source>
        <strain evidence="2">h7</strain>
    </source>
</reference>
<accession>A0A0C3C775</accession>
<proteinExistence type="predicted"/>
<protein>
    <submittedName>
        <fullName evidence="1">Uncharacterized protein</fullName>
    </submittedName>
</protein>
<sequence length="82" mass="8889">MLRPYSHSWLYLDSKYEDNSFYTQLQQMDSFTYIAPTEAPADAEKGGSGGSSYCVVARTTTVETPAEMEKGGSGGNAYCVVA</sequence>
<organism evidence="1 2">
    <name type="scientific">Hebeloma cylindrosporum</name>
    <dbReference type="NCBI Taxonomy" id="76867"/>
    <lineage>
        <taxon>Eukaryota</taxon>
        <taxon>Fungi</taxon>
        <taxon>Dikarya</taxon>
        <taxon>Basidiomycota</taxon>
        <taxon>Agaricomycotina</taxon>
        <taxon>Agaricomycetes</taxon>
        <taxon>Agaricomycetidae</taxon>
        <taxon>Agaricales</taxon>
        <taxon>Agaricineae</taxon>
        <taxon>Hymenogastraceae</taxon>
        <taxon>Hebeloma</taxon>
    </lineage>
</organism>
<reference evidence="1 2" key="1">
    <citation type="submission" date="2014-04" db="EMBL/GenBank/DDBJ databases">
        <authorList>
            <consortium name="DOE Joint Genome Institute"/>
            <person name="Kuo A."/>
            <person name="Gay G."/>
            <person name="Dore J."/>
            <person name="Kohler A."/>
            <person name="Nagy L.G."/>
            <person name="Floudas D."/>
            <person name="Copeland A."/>
            <person name="Barry K.W."/>
            <person name="Cichocki N."/>
            <person name="Veneault-Fourrey C."/>
            <person name="LaButti K."/>
            <person name="Lindquist E.A."/>
            <person name="Lipzen A."/>
            <person name="Lundell T."/>
            <person name="Morin E."/>
            <person name="Murat C."/>
            <person name="Sun H."/>
            <person name="Tunlid A."/>
            <person name="Henrissat B."/>
            <person name="Grigoriev I.V."/>
            <person name="Hibbett D.S."/>
            <person name="Martin F."/>
            <person name="Nordberg H.P."/>
            <person name="Cantor M.N."/>
            <person name="Hua S.X."/>
        </authorList>
    </citation>
    <scope>NUCLEOTIDE SEQUENCE [LARGE SCALE GENOMIC DNA]</scope>
    <source>
        <strain evidence="2">h7</strain>
    </source>
</reference>
<evidence type="ECO:0000313" key="1">
    <source>
        <dbReference type="EMBL" id="KIM39446.1"/>
    </source>
</evidence>
<dbReference type="HOGENOM" id="CLU_194716_0_0_1"/>
<dbReference type="Proteomes" id="UP000053424">
    <property type="component" value="Unassembled WGS sequence"/>
</dbReference>
<evidence type="ECO:0000313" key="2">
    <source>
        <dbReference type="Proteomes" id="UP000053424"/>
    </source>
</evidence>
<dbReference type="OrthoDB" id="3045885at2759"/>
<keyword evidence="2" id="KW-1185">Reference proteome</keyword>
<dbReference type="EMBL" id="KN831785">
    <property type="protein sequence ID" value="KIM39446.1"/>
    <property type="molecule type" value="Genomic_DNA"/>
</dbReference>
<name>A0A0C3C775_HEBCY</name>
<dbReference type="AlphaFoldDB" id="A0A0C3C775"/>
<gene>
    <name evidence="1" type="ORF">M413DRAFT_29188</name>
</gene>